<dbReference type="GO" id="GO:0016887">
    <property type="term" value="F:ATP hydrolysis activity"/>
    <property type="evidence" value="ECO:0007669"/>
    <property type="project" value="InterPro"/>
</dbReference>
<dbReference type="InterPro" id="IPR027417">
    <property type="entry name" value="P-loop_NTPase"/>
</dbReference>
<dbReference type="GO" id="GO:0042802">
    <property type="term" value="F:identical protein binding"/>
    <property type="evidence" value="ECO:0007669"/>
    <property type="project" value="UniProtKB-ARBA"/>
</dbReference>
<keyword evidence="10" id="KW-0809">Transit peptide</keyword>
<keyword evidence="3" id="KW-0813">Transport</keyword>
<dbReference type="SUPFAM" id="SSF90123">
    <property type="entry name" value="ABC transporter transmembrane region"/>
    <property type="match status" value="1"/>
</dbReference>
<evidence type="ECO:0000256" key="16">
    <source>
        <dbReference type="ARBA" id="ARBA00052250"/>
    </source>
</evidence>
<dbReference type="InterPro" id="IPR011527">
    <property type="entry name" value="ABC1_TM_dom"/>
</dbReference>
<name>A0AAJ7BJZ6_CEPCN</name>
<keyword evidence="4 21" id="KW-0812">Transmembrane</keyword>
<dbReference type="SMART" id="SM00382">
    <property type="entry name" value="AAA"/>
    <property type="match status" value="1"/>
</dbReference>
<dbReference type="PANTHER" id="PTHR43394:SF1">
    <property type="entry name" value="ATP-BINDING CASSETTE SUB-FAMILY B MEMBER 10, MITOCHONDRIAL"/>
    <property type="match status" value="1"/>
</dbReference>
<keyword evidence="6" id="KW-0547">Nucleotide-binding</keyword>
<dbReference type="SUPFAM" id="SSF52540">
    <property type="entry name" value="P-loop containing nucleoside triphosphate hydrolases"/>
    <property type="match status" value="1"/>
</dbReference>
<keyword evidence="24" id="KW-1185">Reference proteome</keyword>
<organism evidence="24 25">
    <name type="scientific">Cephus cinctus</name>
    <name type="common">Wheat stem sawfly</name>
    <dbReference type="NCBI Taxonomy" id="211228"/>
    <lineage>
        <taxon>Eukaryota</taxon>
        <taxon>Metazoa</taxon>
        <taxon>Ecdysozoa</taxon>
        <taxon>Arthropoda</taxon>
        <taxon>Hexapoda</taxon>
        <taxon>Insecta</taxon>
        <taxon>Pterygota</taxon>
        <taxon>Neoptera</taxon>
        <taxon>Endopterygota</taxon>
        <taxon>Hymenoptera</taxon>
        <taxon>Cephoidea</taxon>
        <taxon>Cephidae</taxon>
        <taxon>Cephus</taxon>
    </lineage>
</organism>
<evidence type="ECO:0000256" key="9">
    <source>
        <dbReference type="ARBA" id="ARBA00022842"/>
    </source>
</evidence>
<keyword evidence="7" id="KW-0999">Mitochondrion inner membrane</keyword>
<dbReference type="Gene3D" id="3.40.50.300">
    <property type="entry name" value="P-loop containing nucleotide triphosphate hydrolases"/>
    <property type="match status" value="1"/>
</dbReference>
<dbReference type="FunFam" id="3.40.50.300:FF:000403">
    <property type="entry name" value="ATP-binding cassette sub-family B member 8, mitochondrial"/>
    <property type="match status" value="1"/>
</dbReference>
<dbReference type="PIRSF" id="PIRSF002773">
    <property type="entry name" value="ABC_prm/ATPase_B"/>
    <property type="match status" value="1"/>
</dbReference>
<accession>A0AAJ7BJZ6</accession>
<dbReference type="GO" id="GO:0005743">
    <property type="term" value="C:mitochondrial inner membrane"/>
    <property type="evidence" value="ECO:0007669"/>
    <property type="project" value="UniProtKB-SubCell"/>
</dbReference>
<dbReference type="Pfam" id="PF00664">
    <property type="entry name" value="ABC_membrane"/>
    <property type="match status" value="1"/>
</dbReference>
<evidence type="ECO:0000256" key="4">
    <source>
        <dbReference type="ARBA" id="ARBA00022692"/>
    </source>
</evidence>
<feature type="transmembrane region" description="Helical" evidence="21">
    <location>
        <begin position="171"/>
        <end position="190"/>
    </location>
</feature>
<dbReference type="Proteomes" id="UP000694920">
    <property type="component" value="Unplaced"/>
</dbReference>
<evidence type="ECO:0000256" key="6">
    <source>
        <dbReference type="ARBA" id="ARBA00022741"/>
    </source>
</evidence>
<protein>
    <recommendedName>
        <fullName evidence="18">ATP-binding cassette sub-family B member 10, mitochondrial</fullName>
    </recommendedName>
    <alternativeName>
        <fullName evidence="19">ABC-mitochondrial erythroid protein</fullName>
    </alternativeName>
    <alternativeName>
        <fullName evidence="20">ATP-binding cassette transporter 10</fullName>
    </alternativeName>
</protein>
<dbReference type="CDD" id="cd03249">
    <property type="entry name" value="ABC_MTABC3_MDL1_MDL2"/>
    <property type="match status" value="1"/>
</dbReference>
<dbReference type="PANTHER" id="PTHR43394">
    <property type="entry name" value="ATP-DEPENDENT PERMEASE MDL1, MITOCHONDRIAL"/>
    <property type="match status" value="1"/>
</dbReference>
<dbReference type="PROSITE" id="PS00211">
    <property type="entry name" value="ABC_TRANSPORTER_1"/>
    <property type="match status" value="1"/>
</dbReference>
<dbReference type="GO" id="GO:0046872">
    <property type="term" value="F:metal ion binding"/>
    <property type="evidence" value="ECO:0007669"/>
    <property type="project" value="UniProtKB-KW"/>
</dbReference>
<dbReference type="InterPro" id="IPR003593">
    <property type="entry name" value="AAA+_ATPase"/>
</dbReference>
<dbReference type="Pfam" id="PF00005">
    <property type="entry name" value="ABC_tran"/>
    <property type="match status" value="1"/>
</dbReference>
<dbReference type="PROSITE" id="PS50929">
    <property type="entry name" value="ABC_TM1F"/>
    <property type="match status" value="1"/>
</dbReference>
<evidence type="ECO:0000256" key="10">
    <source>
        <dbReference type="ARBA" id="ARBA00022946"/>
    </source>
</evidence>
<comment type="catalytic activity">
    <reaction evidence="16">
        <text>biliverdin IXalpha(in) + ATP + H2O = biliverdin IXalpha(out) + ADP + phosphate + H(+)</text>
        <dbReference type="Rhea" id="RHEA:82359"/>
        <dbReference type="ChEBI" id="CHEBI:15377"/>
        <dbReference type="ChEBI" id="CHEBI:15378"/>
        <dbReference type="ChEBI" id="CHEBI:30616"/>
        <dbReference type="ChEBI" id="CHEBI:43474"/>
        <dbReference type="ChEBI" id="CHEBI:57991"/>
        <dbReference type="ChEBI" id="CHEBI:456216"/>
    </reaction>
    <physiologicalReaction direction="left-to-right" evidence="16">
        <dbReference type="Rhea" id="RHEA:82360"/>
    </physiologicalReaction>
</comment>
<reference evidence="25" key="1">
    <citation type="submission" date="2025-08" db="UniProtKB">
        <authorList>
            <consortium name="RefSeq"/>
        </authorList>
    </citation>
    <scope>IDENTIFICATION</scope>
</reference>
<evidence type="ECO:0000256" key="1">
    <source>
        <dbReference type="ARBA" id="ARBA00004448"/>
    </source>
</evidence>
<evidence type="ECO:0000256" key="19">
    <source>
        <dbReference type="ARBA" id="ARBA00075187"/>
    </source>
</evidence>
<evidence type="ECO:0000256" key="11">
    <source>
        <dbReference type="ARBA" id="ARBA00022967"/>
    </source>
</evidence>
<keyword evidence="12 21" id="KW-1133">Transmembrane helix</keyword>
<dbReference type="InterPro" id="IPR036640">
    <property type="entry name" value="ABC1_TM_sf"/>
</dbReference>
<comment type="similarity">
    <text evidence="2">Belongs to the ABC transporter superfamily. ABCB family. Mitochondrial peptide exporter (TC 3.A.1.212) subfamily.</text>
</comment>
<evidence type="ECO:0000256" key="2">
    <source>
        <dbReference type="ARBA" id="ARBA00005580"/>
    </source>
</evidence>
<evidence type="ECO:0000256" key="8">
    <source>
        <dbReference type="ARBA" id="ARBA00022840"/>
    </source>
</evidence>
<dbReference type="GO" id="GO:0005524">
    <property type="term" value="F:ATP binding"/>
    <property type="evidence" value="ECO:0007669"/>
    <property type="project" value="UniProtKB-KW"/>
</dbReference>
<evidence type="ECO:0000256" key="21">
    <source>
        <dbReference type="SAM" id="Phobius"/>
    </source>
</evidence>
<evidence type="ECO:0000313" key="25">
    <source>
        <dbReference type="RefSeq" id="XP_015587518.1"/>
    </source>
</evidence>
<comment type="subcellular location">
    <subcellularLocation>
        <location evidence="1">Mitochondrion inner membrane</location>
        <topology evidence="1">Multi-pass membrane protein</topology>
    </subcellularLocation>
</comment>
<dbReference type="AlphaFoldDB" id="A0AAJ7BJZ6"/>
<evidence type="ECO:0000256" key="15">
    <source>
        <dbReference type="ARBA" id="ARBA00023136"/>
    </source>
</evidence>
<feature type="transmembrane region" description="Helical" evidence="21">
    <location>
        <begin position="271"/>
        <end position="290"/>
    </location>
</feature>
<feature type="transmembrane region" description="Helical" evidence="21">
    <location>
        <begin position="126"/>
        <end position="151"/>
    </location>
</feature>
<evidence type="ECO:0000259" key="23">
    <source>
        <dbReference type="PROSITE" id="PS50929"/>
    </source>
</evidence>
<evidence type="ECO:0000313" key="24">
    <source>
        <dbReference type="Proteomes" id="UP000694920"/>
    </source>
</evidence>
<gene>
    <name evidence="25" type="primary">LOC107264127</name>
</gene>
<feature type="domain" description="ABC transmembrane type-1" evidence="23">
    <location>
        <begin position="128"/>
        <end position="412"/>
    </location>
</feature>
<dbReference type="GO" id="GO:0015421">
    <property type="term" value="F:ABC-type oligopeptide transporter activity"/>
    <property type="evidence" value="ECO:0007669"/>
    <property type="project" value="TreeGrafter"/>
</dbReference>
<dbReference type="FunFam" id="1.20.1560.10:FF:000048">
    <property type="entry name" value="ATP-binding cassette sub-family B member 10, mitochondrial"/>
    <property type="match status" value="1"/>
</dbReference>
<evidence type="ECO:0000256" key="3">
    <source>
        <dbReference type="ARBA" id="ARBA00022448"/>
    </source>
</evidence>
<keyword evidence="15 21" id="KW-0472">Membrane</keyword>
<dbReference type="CDD" id="cd18573">
    <property type="entry name" value="ABC_6TM_ABCB10_like"/>
    <property type="match status" value="1"/>
</dbReference>
<dbReference type="InterPro" id="IPR003439">
    <property type="entry name" value="ABC_transporter-like_ATP-bd"/>
</dbReference>
<dbReference type="Gene3D" id="1.20.1560.10">
    <property type="entry name" value="ABC transporter type 1, transmembrane domain"/>
    <property type="match status" value="2"/>
</dbReference>
<evidence type="ECO:0000256" key="14">
    <source>
        <dbReference type="ARBA" id="ARBA00023128"/>
    </source>
</evidence>
<sequence>MRLDETIGIPNFSITSICIDGIHCTPEFRTLKMSFLHKLATGNDFLRKSRQLAIQLPHRCNFHGCFFSIGTFTRRKYCVTVLRYGTTNTLKRNFTKTSISSTFKQRSKKSEFKRLMLLAAPEKWRLSGAIAFLAVSSVVTMAVPFCLGRIIDVIYTLDKEQMQKNLNKLCIVFIAIFLLGGVCNFGRIYFMSTSAYRITQSLRREVYAAILSQETAMFDKKSTGELVGRLTGDAQLVSSAVTSNISDGLRSAIMTGAGIFMMFYVSPQLALVGLSIVPPVAGIAILYGRLVKKISKNVQDSQAELNAIAEERISNIRTVKAFGQEEREVKVYSKKLEGLLAVCYKESLYRALFFGFTGLSGNAIILSVLYYGGVMVSDAALSVGNLSSFLLYAAYVGISLNGLSSFYSEFNKALGASTRLFELIDRHPKISIKGGQILQRELTGEIVFRNIDFSYPTREETWVLRNFNLHISKCSTTAVVGPSGSGKSTIAHLLLRLYDPNEGSILLDDHDLKTLDPAWVKLQIGIVSQEPTLFSGSIRENICYGTENVTEAEIECAAKEANVLKFTEHMRAGLDTIVGERGITLSGGQRQRVAIARALIKKPKILILDEATSALDAENESLVQEALERATHGKTVLTIAHRLSTIRNADKIAVLECGQIVETGTYDELMAREDGVFRKLVKHQTFA</sequence>
<evidence type="ECO:0000256" key="7">
    <source>
        <dbReference type="ARBA" id="ARBA00022792"/>
    </source>
</evidence>
<keyword evidence="5" id="KW-0479">Metal-binding</keyword>
<keyword evidence="13" id="KW-0007">Acetylation</keyword>
<comment type="function">
    <text evidence="17">ATP-dependent transporter located in the mitochondrial inner membrane that catalyzes the export of biliverdin from the mitochondrial matrix, and plays a crucial role in hemoglobin synthesis and antioxidative stress. Participates in the early step of the heme biosynthetic process during insertion of iron into protoporphyrin IX (PPIX). Involved in the stabilization of the iron transporter mitoferrin-1/SLC25A37. In addition may be involved in mitochondrial unfolded protein response (UPRmt) signaling pathway, although ABCB10 probably does not participate in peptide export from mitochondria.</text>
</comment>
<feature type="domain" description="ABC transporter" evidence="22">
    <location>
        <begin position="446"/>
        <end position="682"/>
    </location>
</feature>
<dbReference type="GO" id="GO:0090374">
    <property type="term" value="P:oligopeptide export from mitochondrion"/>
    <property type="evidence" value="ECO:0007669"/>
    <property type="project" value="TreeGrafter"/>
</dbReference>
<dbReference type="GeneID" id="107264127"/>
<evidence type="ECO:0000256" key="13">
    <source>
        <dbReference type="ARBA" id="ARBA00022990"/>
    </source>
</evidence>
<evidence type="ECO:0000256" key="12">
    <source>
        <dbReference type="ARBA" id="ARBA00022989"/>
    </source>
</evidence>
<evidence type="ECO:0000256" key="5">
    <source>
        <dbReference type="ARBA" id="ARBA00022723"/>
    </source>
</evidence>
<evidence type="ECO:0000256" key="18">
    <source>
        <dbReference type="ARBA" id="ARBA00072683"/>
    </source>
</evidence>
<dbReference type="InterPro" id="IPR039421">
    <property type="entry name" value="Type_1_exporter"/>
</dbReference>
<evidence type="ECO:0000256" key="17">
    <source>
        <dbReference type="ARBA" id="ARBA00055589"/>
    </source>
</evidence>
<evidence type="ECO:0000259" key="22">
    <source>
        <dbReference type="PROSITE" id="PS50893"/>
    </source>
</evidence>
<dbReference type="KEGG" id="ccin:107264127"/>
<keyword evidence="14" id="KW-0496">Mitochondrion</keyword>
<keyword evidence="11" id="KW-1278">Translocase</keyword>
<feature type="transmembrane region" description="Helical" evidence="21">
    <location>
        <begin position="351"/>
        <end position="373"/>
    </location>
</feature>
<dbReference type="PROSITE" id="PS50893">
    <property type="entry name" value="ABC_TRANSPORTER_2"/>
    <property type="match status" value="1"/>
</dbReference>
<keyword evidence="9" id="KW-0460">Magnesium</keyword>
<proteinExistence type="inferred from homology"/>
<dbReference type="RefSeq" id="XP_015587518.1">
    <property type="nucleotide sequence ID" value="XM_015732032.2"/>
</dbReference>
<dbReference type="InterPro" id="IPR017871">
    <property type="entry name" value="ABC_transporter-like_CS"/>
</dbReference>
<keyword evidence="8 25" id="KW-0067">ATP-binding</keyword>
<evidence type="ECO:0000256" key="20">
    <source>
        <dbReference type="ARBA" id="ARBA00083334"/>
    </source>
</evidence>